<reference evidence="3" key="1">
    <citation type="submission" date="2024-02" db="UniProtKB">
        <authorList>
            <consortium name="WormBaseParasite"/>
        </authorList>
    </citation>
    <scope>IDENTIFICATION</scope>
</reference>
<dbReference type="Pfam" id="PF00188">
    <property type="entry name" value="CAP"/>
    <property type="match status" value="1"/>
</dbReference>
<protein>
    <submittedName>
        <fullName evidence="3">SCP domain-containing protein</fullName>
    </submittedName>
</protein>
<dbReference type="Gene3D" id="3.40.33.10">
    <property type="entry name" value="CAP"/>
    <property type="match status" value="2"/>
</dbReference>
<evidence type="ECO:0000313" key="3">
    <source>
        <dbReference type="WBParaSite" id="TCONS_00011552.p1"/>
    </source>
</evidence>
<keyword evidence="2" id="KW-1185">Reference proteome</keyword>
<evidence type="ECO:0000259" key="1">
    <source>
        <dbReference type="Pfam" id="PF00188"/>
    </source>
</evidence>
<organism evidence="2 3">
    <name type="scientific">Strongyloides stercoralis</name>
    <name type="common">Threadworm</name>
    <dbReference type="NCBI Taxonomy" id="6248"/>
    <lineage>
        <taxon>Eukaryota</taxon>
        <taxon>Metazoa</taxon>
        <taxon>Ecdysozoa</taxon>
        <taxon>Nematoda</taxon>
        <taxon>Chromadorea</taxon>
        <taxon>Rhabditida</taxon>
        <taxon>Tylenchina</taxon>
        <taxon>Panagrolaimomorpha</taxon>
        <taxon>Strongyloidoidea</taxon>
        <taxon>Strongyloididae</taxon>
        <taxon>Strongyloides</taxon>
    </lineage>
</organism>
<accession>A0AAF5DFT4</accession>
<sequence length="564" mass="66782">MKYLLITIQLIIVFIFFINSQTPKTPLIKRRFSWHTFPTRDTFLEDSKKVSYYLVGARVLFECNGFVFTKHKKAIDYYNLIHSNTSIKKSFKPAGGIRPTRVPGYDKKYKINEYDYNSVVVRNPFTRKIWKTIWYGCYYYCLKANNFKLLKTGLLSEINHYRKLHGSRALVEVSHLDQAARSCINEKIATNDYKLKNSKKFGSVYFATYKTNINLILKDLFDRFFGYYNYGNNFFLKKFEKQTLMLWNRTTLVGLDAFLRGDIVHILFIFYSKGNIDGEYRKNIFPVSDKVLHIWHTFSTRDNFLEDSKKVLYYLVGTKVLFECNSFVFTKHKNAINYYNLIHSDTKMKKNFKPEGGIRPSRVPGYDKKIKINEYDYKSVVVRNPFTKKIWKSIWSGCHYYCLKANNFRLLKAGLLSEINDYRKLHGVYPLVEVPDLNTAALSCIKEKIVKNDYTLKNSKKFGSVYIAAYKTNINFILKDLFDTFFGYYSYDNNYYLKKFEKQTQMLWKGSKLVGLDAFLRGDIVHIFFIFYPKGNTDGEYRKNIPRISDRVIQMYNSFKRHLN</sequence>
<dbReference type="AlphaFoldDB" id="A0AAF5DFT4"/>
<name>A0AAF5DFT4_STRER</name>
<proteinExistence type="predicted"/>
<dbReference type="InterPro" id="IPR014044">
    <property type="entry name" value="CAP_dom"/>
</dbReference>
<feature type="domain" description="SCP" evidence="1">
    <location>
        <begin position="416"/>
        <end position="516"/>
    </location>
</feature>
<dbReference type="SUPFAM" id="SSF55797">
    <property type="entry name" value="PR-1-like"/>
    <property type="match status" value="2"/>
</dbReference>
<dbReference type="InterPro" id="IPR035940">
    <property type="entry name" value="CAP_sf"/>
</dbReference>
<dbReference type="Proteomes" id="UP000035681">
    <property type="component" value="Unplaced"/>
</dbReference>
<evidence type="ECO:0000313" key="2">
    <source>
        <dbReference type="Proteomes" id="UP000035681"/>
    </source>
</evidence>
<dbReference type="WBParaSite" id="TCONS_00011552.p1">
    <property type="protein sequence ID" value="TCONS_00011552.p1"/>
    <property type="gene ID" value="XLOC_006092"/>
</dbReference>